<evidence type="ECO:0000256" key="1">
    <source>
        <dbReference type="SAM" id="SignalP"/>
    </source>
</evidence>
<feature type="signal peptide" evidence="1">
    <location>
        <begin position="1"/>
        <end position="21"/>
    </location>
</feature>
<evidence type="ECO:0000313" key="2">
    <source>
        <dbReference type="EMBL" id="CAE7512470.1"/>
    </source>
</evidence>
<organism evidence="2 3">
    <name type="scientific">Symbiodinium natans</name>
    <dbReference type="NCBI Taxonomy" id="878477"/>
    <lineage>
        <taxon>Eukaryota</taxon>
        <taxon>Sar</taxon>
        <taxon>Alveolata</taxon>
        <taxon>Dinophyceae</taxon>
        <taxon>Suessiales</taxon>
        <taxon>Symbiodiniaceae</taxon>
        <taxon>Symbiodinium</taxon>
    </lineage>
</organism>
<protein>
    <recommendedName>
        <fullName evidence="4">Secreted protein</fullName>
    </recommendedName>
</protein>
<comment type="caution">
    <text evidence="2">The sequence shown here is derived from an EMBL/GenBank/DDBJ whole genome shotgun (WGS) entry which is preliminary data.</text>
</comment>
<name>A0A812T0G6_9DINO</name>
<evidence type="ECO:0008006" key="4">
    <source>
        <dbReference type="Google" id="ProtNLM"/>
    </source>
</evidence>
<dbReference type="Proteomes" id="UP000604046">
    <property type="component" value="Unassembled WGS sequence"/>
</dbReference>
<feature type="chain" id="PRO_5033052823" description="Secreted protein" evidence="1">
    <location>
        <begin position="22"/>
        <end position="101"/>
    </location>
</feature>
<dbReference type="AlphaFoldDB" id="A0A812T0G6"/>
<dbReference type="OrthoDB" id="410002at2759"/>
<proteinExistence type="predicted"/>
<gene>
    <name evidence="2" type="ORF">SNAT2548_LOCUS28685</name>
</gene>
<keyword evidence="1" id="KW-0732">Signal</keyword>
<keyword evidence="3" id="KW-1185">Reference proteome</keyword>
<evidence type="ECO:0000313" key="3">
    <source>
        <dbReference type="Proteomes" id="UP000604046"/>
    </source>
</evidence>
<sequence length="101" mass="11273">MILAPFLSRFMCMCAGYGAPAETPVDKQVPSAKAKTGLTDPKAPTLLQKQSRREVHIDKTTTIPLELYWELIRAGERAKERGQHQLTKGSRHVGMHLIMST</sequence>
<dbReference type="EMBL" id="CAJNDS010002526">
    <property type="protein sequence ID" value="CAE7512470.1"/>
    <property type="molecule type" value="Genomic_DNA"/>
</dbReference>
<reference evidence="2" key="1">
    <citation type="submission" date="2021-02" db="EMBL/GenBank/DDBJ databases">
        <authorList>
            <person name="Dougan E. K."/>
            <person name="Rhodes N."/>
            <person name="Thang M."/>
            <person name="Chan C."/>
        </authorList>
    </citation>
    <scope>NUCLEOTIDE SEQUENCE</scope>
</reference>
<accession>A0A812T0G6</accession>